<evidence type="ECO:0000313" key="3">
    <source>
        <dbReference type="Proteomes" id="UP000320948"/>
    </source>
</evidence>
<dbReference type="Proteomes" id="UP000320948">
    <property type="component" value="Unassembled WGS sequence"/>
</dbReference>
<feature type="signal peptide" evidence="1">
    <location>
        <begin position="1"/>
        <end position="22"/>
    </location>
</feature>
<organism evidence="2 3">
    <name type="scientific">Blastochloris viridis</name>
    <name type="common">Rhodopseudomonas viridis</name>
    <dbReference type="NCBI Taxonomy" id="1079"/>
    <lineage>
        <taxon>Bacteria</taxon>
        <taxon>Pseudomonadati</taxon>
        <taxon>Pseudomonadota</taxon>
        <taxon>Alphaproteobacteria</taxon>
        <taxon>Hyphomicrobiales</taxon>
        <taxon>Blastochloridaceae</taxon>
        <taxon>Blastochloris</taxon>
    </lineage>
</organism>
<feature type="chain" id="PRO_5027027265" evidence="1">
    <location>
        <begin position="23"/>
        <end position="173"/>
    </location>
</feature>
<proteinExistence type="predicted"/>
<accession>A0A6N4RCS7</accession>
<name>A0A6N4RCS7_BLAVI</name>
<gene>
    <name evidence="2" type="ORF">DI628_04070</name>
</gene>
<dbReference type="AlphaFoldDB" id="A0A6N4RCS7"/>
<evidence type="ECO:0000256" key="1">
    <source>
        <dbReference type="SAM" id="SignalP"/>
    </source>
</evidence>
<evidence type="ECO:0000313" key="2">
    <source>
        <dbReference type="EMBL" id="TKW61802.1"/>
    </source>
</evidence>
<protein>
    <submittedName>
        <fullName evidence="2">Uncharacterized protein</fullName>
    </submittedName>
</protein>
<sequence>MRAFLRLFLVILMCSPAFVAVAEEFTPAPWPVPVDEPILELSLGRHDIQIFVVDGKYRIISNQLAKDLPLQPNVMKALSAYRSSFIQKDLAADLKVLDKVKKVTGVVASTGGHNNDLRIILEKSDAIYWMRAWAFPDAQDMNEEGDKVRLTILPAPKDSDGMTLPTVLWLEVL</sequence>
<dbReference type="EMBL" id="VAFM01000001">
    <property type="protein sequence ID" value="TKW61802.1"/>
    <property type="molecule type" value="Genomic_DNA"/>
</dbReference>
<keyword evidence="1" id="KW-0732">Signal</keyword>
<reference evidence="2 3" key="1">
    <citation type="journal article" date="2017" name="Nat. Commun.">
        <title>In situ click chemistry generation of cyclooxygenase-2 inhibitors.</title>
        <authorList>
            <person name="Bhardwaj A."/>
            <person name="Kaur J."/>
            <person name="Wuest M."/>
            <person name="Wuest F."/>
        </authorList>
    </citation>
    <scope>NUCLEOTIDE SEQUENCE [LARGE SCALE GENOMIC DNA]</scope>
    <source>
        <strain evidence="2">S2_018_000_R2_106</strain>
    </source>
</reference>
<comment type="caution">
    <text evidence="2">The sequence shown here is derived from an EMBL/GenBank/DDBJ whole genome shotgun (WGS) entry which is preliminary data.</text>
</comment>